<reference evidence="4" key="5">
    <citation type="journal article" date="2018" name="Nat. Plants">
        <title>Whole-genome landscape of Medicago truncatula symbiotic genes.</title>
        <authorList>
            <person name="Pecrix Y."/>
            <person name="Gamas P."/>
            <person name="Carrere S."/>
        </authorList>
    </citation>
    <scope>NUCLEOTIDE SEQUENCE</scope>
    <source>
        <tissue evidence="4">Leaves</tissue>
    </source>
</reference>
<name>A0A072TZN8_MEDTR</name>
<evidence type="ECO:0000313" key="5">
    <source>
        <dbReference type="EnsemblPlants" id="KEH22984"/>
    </source>
</evidence>
<dbReference type="Gramene" id="rna40642">
    <property type="protein sequence ID" value="RHN46195.1"/>
    <property type="gene ID" value="gene40642"/>
</dbReference>
<reference evidence="7" key="4">
    <citation type="journal article" date="2018" name="Nat. Plants">
        <title>Whole-genome landscape of Medicago truncatula symbiotic genes.</title>
        <authorList>
            <person name="Pecrix Y."/>
            <person name="Staton S.E."/>
            <person name="Sallet E."/>
            <person name="Lelandais-Briere C."/>
            <person name="Moreau S."/>
            <person name="Carrere S."/>
            <person name="Blein T."/>
            <person name="Jardinaud M.F."/>
            <person name="Latrasse D."/>
            <person name="Zouine M."/>
            <person name="Zahm M."/>
            <person name="Kreplak J."/>
            <person name="Mayjonade B."/>
            <person name="Satge C."/>
            <person name="Perez M."/>
            <person name="Cauet S."/>
            <person name="Marande W."/>
            <person name="Chantry-Darmon C."/>
            <person name="Lopez-Roques C."/>
            <person name="Bouchez O."/>
            <person name="Berard A."/>
            <person name="Debelle F."/>
            <person name="Munos S."/>
            <person name="Bendahmane A."/>
            <person name="Berges H."/>
            <person name="Niebel A."/>
            <person name="Buitink J."/>
            <person name="Frugier F."/>
            <person name="Benhamed M."/>
            <person name="Crespi M."/>
            <person name="Gouzy J."/>
            <person name="Gamas P."/>
        </authorList>
    </citation>
    <scope>NUCLEOTIDE SEQUENCE [LARGE SCALE GENOMIC DNA]</scope>
    <source>
        <strain evidence="7">cv. Jemalong A17</strain>
    </source>
</reference>
<dbReference type="EMBL" id="CM001223">
    <property type="protein sequence ID" value="KEH22984.1"/>
    <property type="molecule type" value="Genomic_DNA"/>
</dbReference>
<reference evidence="5" key="3">
    <citation type="submission" date="2015-04" db="UniProtKB">
        <authorList>
            <consortium name="EnsemblPlants"/>
        </authorList>
    </citation>
    <scope>IDENTIFICATION</scope>
    <source>
        <strain evidence="5">cv. Jemalong A17</strain>
    </source>
</reference>
<proteinExistence type="predicted"/>
<accession>A0A072TZN8</accession>
<sequence>MARIPKFVYVMILFVSLFLIVVDVCGKCNSDAECRERWIMCPLETVVKCVEDECICVH</sequence>
<dbReference type="InterPro" id="IPR009810">
    <property type="entry name" value="Nodulin_late_dom"/>
</dbReference>
<dbReference type="GO" id="GO:0046872">
    <property type="term" value="F:metal ion binding"/>
    <property type="evidence" value="ECO:0007669"/>
    <property type="project" value="InterPro"/>
</dbReference>
<feature type="domain" description="Late nodulin" evidence="2">
    <location>
        <begin position="1"/>
        <end position="54"/>
    </location>
</feature>
<reference evidence="3 6" key="1">
    <citation type="journal article" date="2011" name="Nature">
        <title>The Medicago genome provides insight into the evolution of rhizobial symbioses.</title>
        <authorList>
            <person name="Young N.D."/>
            <person name="Debelle F."/>
            <person name="Oldroyd G.E."/>
            <person name="Geurts R."/>
            <person name="Cannon S.B."/>
            <person name="Udvardi M.K."/>
            <person name="Benedito V.A."/>
            <person name="Mayer K.F."/>
            <person name="Gouzy J."/>
            <person name="Schoof H."/>
            <person name="Van de Peer Y."/>
            <person name="Proost S."/>
            <person name="Cook D.R."/>
            <person name="Meyers B.C."/>
            <person name="Spannagl M."/>
            <person name="Cheung F."/>
            <person name="De Mita S."/>
            <person name="Krishnakumar V."/>
            <person name="Gundlach H."/>
            <person name="Zhou S."/>
            <person name="Mudge J."/>
            <person name="Bharti A.K."/>
            <person name="Murray J.D."/>
            <person name="Naoumkina M.A."/>
            <person name="Rosen B."/>
            <person name="Silverstein K.A."/>
            <person name="Tang H."/>
            <person name="Rombauts S."/>
            <person name="Zhao P.X."/>
            <person name="Zhou P."/>
            <person name="Barbe V."/>
            <person name="Bardou P."/>
            <person name="Bechner M."/>
            <person name="Bellec A."/>
            <person name="Berger A."/>
            <person name="Berges H."/>
            <person name="Bidwell S."/>
            <person name="Bisseling T."/>
            <person name="Choisne N."/>
            <person name="Couloux A."/>
            <person name="Denny R."/>
            <person name="Deshpande S."/>
            <person name="Dai X."/>
            <person name="Doyle J.J."/>
            <person name="Dudez A.M."/>
            <person name="Farmer A.D."/>
            <person name="Fouteau S."/>
            <person name="Franken C."/>
            <person name="Gibelin C."/>
            <person name="Gish J."/>
            <person name="Goldstein S."/>
            <person name="Gonzalez A.J."/>
            <person name="Green P.J."/>
            <person name="Hallab A."/>
            <person name="Hartog M."/>
            <person name="Hua A."/>
            <person name="Humphray S.J."/>
            <person name="Jeong D.H."/>
            <person name="Jing Y."/>
            <person name="Jocker A."/>
            <person name="Kenton S.M."/>
            <person name="Kim D.J."/>
            <person name="Klee K."/>
            <person name="Lai H."/>
            <person name="Lang C."/>
            <person name="Lin S."/>
            <person name="Macmil S.L."/>
            <person name="Magdelenat G."/>
            <person name="Matthews L."/>
            <person name="McCorrison J."/>
            <person name="Monaghan E.L."/>
            <person name="Mun J.H."/>
            <person name="Najar F.Z."/>
            <person name="Nicholson C."/>
            <person name="Noirot C."/>
            <person name="O'Bleness M."/>
            <person name="Paule C.R."/>
            <person name="Poulain J."/>
            <person name="Prion F."/>
            <person name="Qin B."/>
            <person name="Qu C."/>
            <person name="Retzel E.F."/>
            <person name="Riddle C."/>
            <person name="Sallet E."/>
            <person name="Samain S."/>
            <person name="Samson N."/>
            <person name="Sanders I."/>
            <person name="Saurat O."/>
            <person name="Scarpelli C."/>
            <person name="Schiex T."/>
            <person name="Segurens B."/>
            <person name="Severin A.J."/>
            <person name="Sherrier D.J."/>
            <person name="Shi R."/>
            <person name="Sims S."/>
            <person name="Singer S.R."/>
            <person name="Sinharoy S."/>
            <person name="Sterck L."/>
            <person name="Viollet A."/>
            <person name="Wang B.B."/>
            <person name="Wang K."/>
            <person name="Wang M."/>
            <person name="Wang X."/>
            <person name="Warfsmann J."/>
            <person name="Weissenbach J."/>
            <person name="White D.D."/>
            <person name="White J.D."/>
            <person name="Wiley G.B."/>
            <person name="Wincker P."/>
            <person name="Xing Y."/>
            <person name="Yang L."/>
            <person name="Yao Z."/>
            <person name="Ying F."/>
            <person name="Zhai J."/>
            <person name="Zhou L."/>
            <person name="Zuber A."/>
            <person name="Denarie J."/>
            <person name="Dixon R.A."/>
            <person name="May G.D."/>
            <person name="Schwartz D.C."/>
            <person name="Rogers J."/>
            <person name="Quetier F."/>
            <person name="Town C.D."/>
            <person name="Roe B.A."/>
        </authorList>
    </citation>
    <scope>NUCLEOTIDE SEQUENCE [LARGE SCALE GENOMIC DNA]</scope>
    <source>
        <strain evidence="3">A17</strain>
        <strain evidence="5 6">cv. Jemalong A17</strain>
    </source>
</reference>
<keyword evidence="6" id="KW-1185">Reference proteome</keyword>
<reference evidence="3 6" key="2">
    <citation type="journal article" date="2014" name="BMC Genomics">
        <title>An improved genome release (version Mt4.0) for the model legume Medicago truncatula.</title>
        <authorList>
            <person name="Tang H."/>
            <person name="Krishnakumar V."/>
            <person name="Bidwell S."/>
            <person name="Rosen B."/>
            <person name="Chan A."/>
            <person name="Zhou S."/>
            <person name="Gentzbittel L."/>
            <person name="Childs K.L."/>
            <person name="Yandell M."/>
            <person name="Gundlach H."/>
            <person name="Mayer K.F."/>
            <person name="Schwartz D.C."/>
            <person name="Town C.D."/>
        </authorList>
    </citation>
    <scope>GENOME REANNOTATION</scope>
    <source>
        <strain evidence="3">A17</strain>
        <strain evidence="5 6">cv. Jemalong A17</strain>
    </source>
</reference>
<keyword evidence="1" id="KW-0472">Membrane</keyword>
<evidence type="ECO:0000313" key="4">
    <source>
        <dbReference type="EMBL" id="RHN46195.1"/>
    </source>
</evidence>
<evidence type="ECO:0000259" key="2">
    <source>
        <dbReference type="Pfam" id="PF07127"/>
    </source>
</evidence>
<protein>
    <submittedName>
        <fullName evidence="3">Nodule Cysteine-Rich (NCR) secreted peptide</fullName>
    </submittedName>
    <submittedName>
        <fullName evidence="4">Putative Late nodulin</fullName>
    </submittedName>
</protein>
<dbReference type="AlphaFoldDB" id="A0A072TZN8"/>
<organism evidence="3 6">
    <name type="scientific">Medicago truncatula</name>
    <name type="common">Barrel medic</name>
    <name type="synonym">Medicago tribuloides</name>
    <dbReference type="NCBI Taxonomy" id="3880"/>
    <lineage>
        <taxon>Eukaryota</taxon>
        <taxon>Viridiplantae</taxon>
        <taxon>Streptophyta</taxon>
        <taxon>Embryophyta</taxon>
        <taxon>Tracheophyta</taxon>
        <taxon>Spermatophyta</taxon>
        <taxon>Magnoliopsida</taxon>
        <taxon>eudicotyledons</taxon>
        <taxon>Gunneridae</taxon>
        <taxon>Pentapetalae</taxon>
        <taxon>rosids</taxon>
        <taxon>fabids</taxon>
        <taxon>Fabales</taxon>
        <taxon>Fabaceae</taxon>
        <taxon>Papilionoideae</taxon>
        <taxon>50 kb inversion clade</taxon>
        <taxon>NPAAA clade</taxon>
        <taxon>Hologalegina</taxon>
        <taxon>IRL clade</taxon>
        <taxon>Trifolieae</taxon>
        <taxon>Medicago</taxon>
    </lineage>
</organism>
<evidence type="ECO:0000313" key="3">
    <source>
        <dbReference type="EMBL" id="KEH22984.1"/>
    </source>
</evidence>
<dbReference type="EnsemblPlants" id="KEH22984">
    <property type="protein sequence ID" value="KEH22984"/>
    <property type="gene ID" value="MTR_7g063420"/>
</dbReference>
<dbReference type="HOGENOM" id="CLU_181053_7_2_1"/>
<dbReference type="Pfam" id="PF07127">
    <property type="entry name" value="Nodulin_late"/>
    <property type="match status" value="1"/>
</dbReference>
<evidence type="ECO:0000313" key="7">
    <source>
        <dbReference type="Proteomes" id="UP000265566"/>
    </source>
</evidence>
<evidence type="ECO:0000313" key="6">
    <source>
        <dbReference type="Proteomes" id="UP000002051"/>
    </source>
</evidence>
<keyword evidence="1" id="KW-0812">Transmembrane</keyword>
<dbReference type="Proteomes" id="UP000265566">
    <property type="component" value="Chromosome 7"/>
</dbReference>
<keyword evidence="1" id="KW-1133">Transmembrane helix</keyword>
<gene>
    <name evidence="3" type="ordered locus">MTR_7g063420</name>
    <name evidence="4" type="ORF">MtrunA17_Chr7g0239561</name>
</gene>
<feature type="transmembrane region" description="Helical" evidence="1">
    <location>
        <begin position="7"/>
        <end position="24"/>
    </location>
</feature>
<dbReference type="EMBL" id="PSQE01000007">
    <property type="protein sequence ID" value="RHN46195.1"/>
    <property type="molecule type" value="Genomic_DNA"/>
</dbReference>
<evidence type="ECO:0000256" key="1">
    <source>
        <dbReference type="SAM" id="Phobius"/>
    </source>
</evidence>
<dbReference type="Proteomes" id="UP000002051">
    <property type="component" value="Unassembled WGS sequence"/>
</dbReference>